<protein>
    <submittedName>
        <fullName evidence="2">Uncharacterized protein</fullName>
    </submittedName>
</protein>
<reference evidence="2 3" key="1">
    <citation type="submission" date="2017-09" db="EMBL/GenBank/DDBJ databases">
        <title>The diverse metabolic capabilities of V. boronicumulans make it an excellent choice for continued studies on novel biodegradation.</title>
        <authorList>
            <person name="Sun S."/>
        </authorList>
    </citation>
    <scope>NUCLEOTIDE SEQUENCE [LARGE SCALE GENOMIC DNA]</scope>
    <source>
        <strain evidence="2 3">J1</strain>
    </source>
</reference>
<keyword evidence="1" id="KW-1133">Transmembrane helix</keyword>
<feature type="transmembrane region" description="Helical" evidence="1">
    <location>
        <begin position="357"/>
        <end position="378"/>
    </location>
</feature>
<sequence length="379" mass="43246">MNTVRKRRARLVDDRPPYWMQQWLLHHKESDRFDGREYRIYDVHASKGTPLSSVCAEGVISRISDTALELREPESVVSAYAVWFGLLMAAPLVALLFHVDIPQTIMGTLIALWLIGVTLYAVIFGARSIFMTFREVLRPSPLTVGILCDRRNQRLWWREEGKDRWVAWERIRVAHRKGCPATQTSEDLRLLMLNKDDALVTTMEQGTEPLTLPLPSWGFGHRCTQSHENETCKAVVDFIAVFMRHGPEQLPATRWRTPEHDRERLFLDLAGTLNFFAGPRAHASRPLRAFCAVLMALAAPLLLPPQWLHALAEFRRRPSEWSEATLQAVGIDSPTTRLAVPAGSRPLHAPLDQEQRALAWIWIATAFATYLIVGWKIVH</sequence>
<proteinExistence type="predicted"/>
<feature type="transmembrane region" description="Helical" evidence="1">
    <location>
        <begin position="105"/>
        <end position="130"/>
    </location>
</feature>
<dbReference type="EMBL" id="CP023284">
    <property type="protein sequence ID" value="ATA57474.1"/>
    <property type="molecule type" value="Genomic_DNA"/>
</dbReference>
<dbReference type="RefSeq" id="WP_095747349.1">
    <property type="nucleotide sequence ID" value="NZ_CP023284.1"/>
</dbReference>
<dbReference type="AlphaFoldDB" id="A0A286NSB8"/>
<feature type="transmembrane region" description="Helical" evidence="1">
    <location>
        <begin position="289"/>
        <end position="308"/>
    </location>
</feature>
<feature type="transmembrane region" description="Helical" evidence="1">
    <location>
        <begin position="80"/>
        <end position="99"/>
    </location>
</feature>
<keyword evidence="1" id="KW-0472">Membrane</keyword>
<organism evidence="2 3">
    <name type="scientific">Variovorax boronicumulans</name>
    <dbReference type="NCBI Taxonomy" id="436515"/>
    <lineage>
        <taxon>Bacteria</taxon>
        <taxon>Pseudomonadati</taxon>
        <taxon>Pseudomonadota</taxon>
        <taxon>Betaproteobacteria</taxon>
        <taxon>Burkholderiales</taxon>
        <taxon>Comamonadaceae</taxon>
        <taxon>Variovorax</taxon>
    </lineage>
</organism>
<name>A0A286NSB8_9BURK</name>
<dbReference type="KEGG" id="vbo:CKY39_32800"/>
<evidence type="ECO:0000256" key="1">
    <source>
        <dbReference type="SAM" id="Phobius"/>
    </source>
</evidence>
<evidence type="ECO:0000313" key="2">
    <source>
        <dbReference type="EMBL" id="ATA57474.1"/>
    </source>
</evidence>
<accession>A0A286NSB8</accession>
<evidence type="ECO:0000313" key="3">
    <source>
        <dbReference type="Proteomes" id="UP000217154"/>
    </source>
</evidence>
<keyword evidence="1" id="KW-0812">Transmembrane</keyword>
<gene>
    <name evidence="2" type="ORF">CKY39_32800</name>
</gene>
<dbReference type="Proteomes" id="UP000217154">
    <property type="component" value="Chromosome"/>
</dbReference>